<dbReference type="PANTHER" id="PTHR43747">
    <property type="entry name" value="FAD-BINDING PROTEIN"/>
    <property type="match status" value="1"/>
</dbReference>
<feature type="domain" description="FAD-binding" evidence="2">
    <location>
        <begin position="34"/>
        <end position="374"/>
    </location>
</feature>
<dbReference type="Pfam" id="PF01494">
    <property type="entry name" value="FAD_binding_3"/>
    <property type="match status" value="1"/>
</dbReference>
<sequence>MVGSREQGAGSSSGVIIYTLGTFFERIKMKLSSEYDVAIVGGGPAGCATALALKQQGISKILVVESGRYETIRIGESIPPDTRLLLGKLGILEDFLQENHETCFGSCSSWGDDGLGYNDFLRNPYGNGWHLDRRRFNAFLAQKAVERGVKLHCGTKVRNCDRIPSQGFQLQLVGEDKQTRVITASFLVDATGTRASLVRGLGARKLFLDQLICAIAFFELPPSWHFSKLTLLEAVEYGWWYVAKLPNNRLATVVASEPSIIKEARLHRMENWLTYLKETKHISKELVDCCAIDNLSVSSASQAKAQEPMVCTAPSFRLDQTTGDGWLAVGDAASAFDPISSQGIYKALWDGLKAAKAITSYLHGDSRGLEEYESLITSRFNNYLTQRNYFYKMERRWPASPFWQRRQQRTGLEQGNLLAGV</sequence>
<dbReference type="SUPFAM" id="SSF51905">
    <property type="entry name" value="FAD/NAD(P)-binding domain"/>
    <property type="match status" value="1"/>
</dbReference>
<dbReference type="InterPro" id="IPR036188">
    <property type="entry name" value="FAD/NAD-bd_sf"/>
</dbReference>
<protein>
    <submittedName>
        <fullName evidence="3">Putative dehydrogenase/flavoprotein</fullName>
    </submittedName>
</protein>
<gene>
    <name evidence="3" type="ORF">LYNGBM3L_45970</name>
</gene>
<evidence type="ECO:0000259" key="2">
    <source>
        <dbReference type="Pfam" id="PF01494"/>
    </source>
</evidence>
<proteinExistence type="inferred from homology"/>
<keyword evidence="4" id="KW-1185">Reference proteome</keyword>
<comment type="similarity">
    <text evidence="1">Belongs to the flavin-dependent halogenase family. Bacterial tryptophan halogenase subfamily.</text>
</comment>
<dbReference type="GO" id="GO:0071949">
    <property type="term" value="F:FAD binding"/>
    <property type="evidence" value="ECO:0007669"/>
    <property type="project" value="InterPro"/>
</dbReference>
<accession>F4XX47</accession>
<dbReference type="eggNOG" id="COG0644">
    <property type="taxonomic scope" value="Bacteria"/>
</dbReference>
<dbReference type="PANTHER" id="PTHR43747:SF1">
    <property type="entry name" value="SLR1998 PROTEIN"/>
    <property type="match status" value="1"/>
</dbReference>
<dbReference type="EMBL" id="GL890945">
    <property type="protein sequence ID" value="EGJ30932.1"/>
    <property type="molecule type" value="Genomic_DNA"/>
</dbReference>
<dbReference type="InterPro" id="IPR002938">
    <property type="entry name" value="FAD-bd"/>
</dbReference>
<dbReference type="HOGENOM" id="CLU_024648_6_2_3"/>
<organism evidence="3 4">
    <name type="scientific">Moorena producens 3L</name>
    <dbReference type="NCBI Taxonomy" id="489825"/>
    <lineage>
        <taxon>Bacteria</taxon>
        <taxon>Bacillati</taxon>
        <taxon>Cyanobacteriota</taxon>
        <taxon>Cyanophyceae</taxon>
        <taxon>Coleofasciculales</taxon>
        <taxon>Coleofasciculaceae</taxon>
        <taxon>Moorena</taxon>
    </lineage>
</organism>
<name>F4XX47_9CYAN</name>
<evidence type="ECO:0000313" key="4">
    <source>
        <dbReference type="Proteomes" id="UP000003959"/>
    </source>
</evidence>
<evidence type="ECO:0000313" key="3">
    <source>
        <dbReference type="EMBL" id="EGJ30932.1"/>
    </source>
</evidence>
<dbReference type="Gene3D" id="3.30.9.100">
    <property type="match status" value="1"/>
</dbReference>
<dbReference type="Proteomes" id="UP000003959">
    <property type="component" value="Unassembled WGS sequence"/>
</dbReference>
<dbReference type="Gene3D" id="3.50.50.60">
    <property type="entry name" value="FAD/NAD(P)-binding domain"/>
    <property type="match status" value="1"/>
</dbReference>
<evidence type="ECO:0000256" key="1">
    <source>
        <dbReference type="ARBA" id="ARBA00038396"/>
    </source>
</evidence>
<dbReference type="InterPro" id="IPR050816">
    <property type="entry name" value="Flavin-dep_Halogenase_NPB"/>
</dbReference>
<dbReference type="PRINTS" id="PR00420">
    <property type="entry name" value="RNGMNOXGNASE"/>
</dbReference>
<reference evidence="4" key="1">
    <citation type="journal article" date="2011" name="Proc. Natl. Acad. Sci. U.S.A.">
        <title>Genomic insights into the physiology and ecology of the marine filamentous cyanobacterium Lyngbya majuscula.</title>
        <authorList>
            <person name="Jones A.C."/>
            <person name="Monroe E.A."/>
            <person name="Podell S."/>
            <person name="Hess W.R."/>
            <person name="Klages S."/>
            <person name="Esquenazi E."/>
            <person name="Niessen S."/>
            <person name="Hoover H."/>
            <person name="Rothmann M."/>
            <person name="Lasken R.S."/>
            <person name="Yates J.R.III."/>
            <person name="Reinhardt R."/>
            <person name="Kube M."/>
            <person name="Burkart M.D."/>
            <person name="Allen E.E."/>
            <person name="Dorrestein P.C."/>
            <person name="Gerwick W.H."/>
            <person name="Gerwick L."/>
        </authorList>
    </citation>
    <scope>NUCLEOTIDE SEQUENCE [LARGE SCALE GENOMIC DNA]</scope>
    <source>
        <strain evidence="4">3L</strain>
    </source>
</reference>
<dbReference type="AlphaFoldDB" id="F4XX47"/>